<feature type="transmembrane region" description="Helical" evidence="1">
    <location>
        <begin position="109"/>
        <end position="130"/>
    </location>
</feature>
<protein>
    <submittedName>
        <fullName evidence="2">Endoplasmic reticulum membrane protein</fullName>
    </submittedName>
</protein>
<keyword evidence="3" id="KW-1185">Reference proteome</keyword>
<feature type="transmembrane region" description="Helical" evidence="1">
    <location>
        <begin position="142"/>
        <end position="162"/>
    </location>
</feature>
<dbReference type="Pfam" id="PF06127">
    <property type="entry name" value="Mpo1-like"/>
    <property type="match status" value="1"/>
</dbReference>
<reference evidence="2 3" key="1">
    <citation type="submission" date="2024-03" db="EMBL/GenBank/DDBJ databases">
        <title>The Acrasis kona genome and developmental transcriptomes reveal deep origins of eukaryotic multicellular pathways.</title>
        <authorList>
            <person name="Sheikh S."/>
            <person name="Fu C.-J."/>
            <person name="Brown M.W."/>
            <person name="Baldauf S.L."/>
        </authorList>
    </citation>
    <scope>NUCLEOTIDE SEQUENCE [LARGE SCALE GENOMIC DNA]</scope>
    <source>
        <strain evidence="2 3">ATCC MYA-3509</strain>
    </source>
</reference>
<name>A0AAW2Z3J4_9EUKA</name>
<dbReference type="PANTHER" id="PTHR28026">
    <property type="entry name" value="DUF962 DOMAIN PROTEIN (AFU_ORTHOLOGUE AFUA_8G05310)"/>
    <property type="match status" value="1"/>
</dbReference>
<evidence type="ECO:0000313" key="2">
    <source>
        <dbReference type="EMBL" id="KAL0483823.1"/>
    </source>
</evidence>
<sequence length="183" mass="20746">MAVLSVADQFVNYYEYHQNKHNQLIHFIFVPVILLSFIMLLGLVHVPIISTPSEFLNLFVGNAGFIAAVPLVAYYFVLDREAGAVILAEIVGFVALSTYLQLYESRSTFYFIAFLSQVCGWGFQFFGHGFFEGRRPALFDNILQTLIAPLFVVIEAFFFLGLKSDLKKQVEDGLSTRNARKQK</sequence>
<feature type="transmembrane region" description="Helical" evidence="1">
    <location>
        <begin position="24"/>
        <end position="43"/>
    </location>
</feature>
<evidence type="ECO:0000256" key="1">
    <source>
        <dbReference type="SAM" id="Phobius"/>
    </source>
</evidence>
<dbReference type="EMBL" id="JAOPGA020000995">
    <property type="protein sequence ID" value="KAL0483823.1"/>
    <property type="molecule type" value="Genomic_DNA"/>
</dbReference>
<proteinExistence type="predicted"/>
<accession>A0AAW2Z3J4</accession>
<dbReference type="GO" id="GO:0016020">
    <property type="term" value="C:membrane"/>
    <property type="evidence" value="ECO:0007669"/>
    <property type="project" value="GOC"/>
</dbReference>
<dbReference type="AlphaFoldDB" id="A0AAW2Z3J4"/>
<dbReference type="PANTHER" id="PTHR28026:SF9">
    <property type="entry name" value="2-HYDROXY-PALMITIC ACID DIOXYGENASE MPO1"/>
    <property type="match status" value="1"/>
</dbReference>
<gene>
    <name evidence="2" type="ORF">AKO1_014045</name>
</gene>
<dbReference type="InterPro" id="IPR009305">
    <property type="entry name" value="Mpo1-like"/>
</dbReference>
<keyword evidence="1" id="KW-1133">Transmembrane helix</keyword>
<feature type="transmembrane region" description="Helical" evidence="1">
    <location>
        <begin position="82"/>
        <end position="102"/>
    </location>
</feature>
<organism evidence="2 3">
    <name type="scientific">Acrasis kona</name>
    <dbReference type="NCBI Taxonomy" id="1008807"/>
    <lineage>
        <taxon>Eukaryota</taxon>
        <taxon>Discoba</taxon>
        <taxon>Heterolobosea</taxon>
        <taxon>Tetramitia</taxon>
        <taxon>Eutetramitia</taxon>
        <taxon>Acrasidae</taxon>
        <taxon>Acrasis</taxon>
    </lineage>
</organism>
<dbReference type="GO" id="GO:0046521">
    <property type="term" value="P:sphingoid catabolic process"/>
    <property type="evidence" value="ECO:0007669"/>
    <property type="project" value="TreeGrafter"/>
</dbReference>
<feature type="transmembrane region" description="Helical" evidence="1">
    <location>
        <begin position="55"/>
        <end position="76"/>
    </location>
</feature>
<evidence type="ECO:0000313" key="3">
    <source>
        <dbReference type="Proteomes" id="UP001431209"/>
    </source>
</evidence>
<comment type="caution">
    <text evidence="2">The sequence shown here is derived from an EMBL/GenBank/DDBJ whole genome shotgun (WGS) entry which is preliminary data.</text>
</comment>
<dbReference type="Proteomes" id="UP001431209">
    <property type="component" value="Unassembled WGS sequence"/>
</dbReference>
<keyword evidence="1" id="KW-0812">Transmembrane</keyword>
<keyword evidence="1" id="KW-0472">Membrane</keyword>